<accession>A0A0F4PXE7</accession>
<feature type="domain" description="HTH araC/xylS-type" evidence="4">
    <location>
        <begin position="197"/>
        <end position="294"/>
    </location>
</feature>
<keyword evidence="1" id="KW-0805">Transcription regulation</keyword>
<dbReference type="InterPro" id="IPR050204">
    <property type="entry name" value="AraC_XylS_family_regulators"/>
</dbReference>
<dbReference type="RefSeq" id="WP_045978413.1">
    <property type="nucleotide sequence ID" value="NZ_JXXY01000002.1"/>
</dbReference>
<evidence type="ECO:0000256" key="3">
    <source>
        <dbReference type="ARBA" id="ARBA00023163"/>
    </source>
</evidence>
<organism evidence="5 6">
    <name type="scientific">Pseudoalteromonas ruthenica</name>
    <dbReference type="NCBI Taxonomy" id="151081"/>
    <lineage>
        <taxon>Bacteria</taxon>
        <taxon>Pseudomonadati</taxon>
        <taxon>Pseudomonadota</taxon>
        <taxon>Gammaproteobacteria</taxon>
        <taxon>Alteromonadales</taxon>
        <taxon>Pseudoalteromonadaceae</taxon>
        <taxon>Pseudoalteromonas</taxon>
    </lineage>
</organism>
<dbReference type="SUPFAM" id="SSF46689">
    <property type="entry name" value="Homeodomain-like"/>
    <property type="match status" value="2"/>
</dbReference>
<evidence type="ECO:0000256" key="1">
    <source>
        <dbReference type="ARBA" id="ARBA00023015"/>
    </source>
</evidence>
<dbReference type="GO" id="GO:0003700">
    <property type="term" value="F:DNA-binding transcription factor activity"/>
    <property type="evidence" value="ECO:0007669"/>
    <property type="project" value="InterPro"/>
</dbReference>
<dbReference type="PROSITE" id="PS01124">
    <property type="entry name" value="HTH_ARAC_FAMILY_2"/>
    <property type="match status" value="1"/>
</dbReference>
<evidence type="ECO:0000313" key="6">
    <source>
        <dbReference type="Proteomes" id="UP000033664"/>
    </source>
</evidence>
<dbReference type="PATRIC" id="fig|151081.8.peg.542"/>
<dbReference type="PRINTS" id="PR00032">
    <property type="entry name" value="HTHARAC"/>
</dbReference>
<sequence length="300" mass="34046">MLYGNPSAFDSVHTLIDHRSVVNAPGIQLCMYETFERCEQVPFRTDELMFCAMVEGKKVMHHQSLQQARDFTPGQSFVIAADEQVHIDFPLATLARPTRCLTLEVDAERIANVAEQMSLSAQCSYHEQQPATLQLTHSTTTEAIYQRLAGAFTENKSDRALLIELATTELIVRLLREQDHHALLRCALHDPQATALHQVLSHIEQHIAAPLDVDTLARLACMSRSKFFSEFRRHLGMSPHAYILKRRLEHAGLMLERSKAVTETCFACGFNSISHFSRSFKQYYGQAPSTYIAQNNKREK</sequence>
<dbReference type="GeneID" id="58228477"/>
<dbReference type="InterPro" id="IPR009594">
    <property type="entry name" value="Tscrpt_reg_HTH_AraC_N"/>
</dbReference>
<dbReference type="GO" id="GO:0043565">
    <property type="term" value="F:sequence-specific DNA binding"/>
    <property type="evidence" value="ECO:0007669"/>
    <property type="project" value="InterPro"/>
</dbReference>
<dbReference type="PANTHER" id="PTHR46796">
    <property type="entry name" value="HTH-TYPE TRANSCRIPTIONAL ACTIVATOR RHAS-RELATED"/>
    <property type="match status" value="1"/>
</dbReference>
<keyword evidence="2" id="KW-0238">DNA-binding</keyword>
<dbReference type="InterPro" id="IPR009057">
    <property type="entry name" value="Homeodomain-like_sf"/>
</dbReference>
<protein>
    <recommendedName>
        <fullName evidence="4">HTH araC/xylS-type domain-containing protein</fullName>
    </recommendedName>
</protein>
<reference evidence="5 6" key="1">
    <citation type="journal article" date="2015" name="BMC Genomics">
        <title>Genome mining reveals unlocked bioactive potential of marine Gram-negative bacteria.</title>
        <authorList>
            <person name="Machado H."/>
            <person name="Sonnenschein E.C."/>
            <person name="Melchiorsen J."/>
            <person name="Gram L."/>
        </authorList>
    </citation>
    <scope>NUCLEOTIDE SEQUENCE [LARGE SCALE GENOMIC DNA]</scope>
    <source>
        <strain evidence="5 6">S3137</strain>
    </source>
</reference>
<dbReference type="PANTHER" id="PTHR46796:SF6">
    <property type="entry name" value="ARAC SUBFAMILY"/>
    <property type="match status" value="1"/>
</dbReference>
<evidence type="ECO:0000313" key="5">
    <source>
        <dbReference type="EMBL" id="KJY99641.1"/>
    </source>
</evidence>
<evidence type="ECO:0000256" key="2">
    <source>
        <dbReference type="ARBA" id="ARBA00023125"/>
    </source>
</evidence>
<evidence type="ECO:0000259" key="4">
    <source>
        <dbReference type="PROSITE" id="PS01124"/>
    </source>
</evidence>
<keyword evidence="6" id="KW-1185">Reference proteome</keyword>
<dbReference type="Pfam" id="PF12833">
    <property type="entry name" value="HTH_18"/>
    <property type="match status" value="1"/>
</dbReference>
<dbReference type="EMBL" id="JXXZ01000007">
    <property type="protein sequence ID" value="KJY99641.1"/>
    <property type="molecule type" value="Genomic_DNA"/>
</dbReference>
<dbReference type="OrthoDB" id="9783876at2"/>
<dbReference type="InterPro" id="IPR020449">
    <property type="entry name" value="Tscrpt_reg_AraC-type_HTH"/>
</dbReference>
<proteinExistence type="predicted"/>
<keyword evidence="3" id="KW-0804">Transcription</keyword>
<dbReference type="eggNOG" id="COG2207">
    <property type="taxonomic scope" value="Bacteria"/>
</dbReference>
<dbReference type="SMART" id="SM00342">
    <property type="entry name" value="HTH_ARAC"/>
    <property type="match status" value="1"/>
</dbReference>
<comment type="caution">
    <text evidence="5">The sequence shown here is derived from an EMBL/GenBank/DDBJ whole genome shotgun (WGS) entry which is preliminary data.</text>
</comment>
<dbReference type="Pfam" id="PF06719">
    <property type="entry name" value="AraC_N"/>
    <property type="match status" value="1"/>
</dbReference>
<dbReference type="Proteomes" id="UP000033664">
    <property type="component" value="Unassembled WGS sequence"/>
</dbReference>
<dbReference type="AlphaFoldDB" id="A0A0F4PXE7"/>
<dbReference type="InterPro" id="IPR018060">
    <property type="entry name" value="HTH_AraC"/>
</dbReference>
<dbReference type="Gene3D" id="1.10.10.60">
    <property type="entry name" value="Homeodomain-like"/>
    <property type="match status" value="2"/>
</dbReference>
<name>A0A0F4PXE7_9GAMM</name>
<gene>
    <name evidence="5" type="ORF">TW72_08240</name>
</gene>